<dbReference type="InterPro" id="IPR031985">
    <property type="entry name" value="DUF4787"/>
</dbReference>
<comment type="caution">
    <text evidence="1">The sequence shown here is derived from an EMBL/GenBank/DDBJ whole genome shotgun (WGS) entry which is preliminary data.</text>
</comment>
<keyword evidence="2" id="KW-1185">Reference proteome</keyword>
<dbReference type="PANTHER" id="PTHR35455:SF1">
    <property type="entry name" value="AGAP005842-PA"/>
    <property type="match status" value="1"/>
</dbReference>
<protein>
    <submittedName>
        <fullName evidence="1">Uncharacterized protein</fullName>
    </submittedName>
</protein>
<dbReference type="EMBL" id="CAXLJM020000034">
    <property type="protein sequence ID" value="CAL8103260.1"/>
    <property type="molecule type" value="Genomic_DNA"/>
</dbReference>
<dbReference type="Pfam" id="PF16029">
    <property type="entry name" value="DUF4787"/>
    <property type="match status" value="1"/>
</dbReference>
<evidence type="ECO:0000313" key="1">
    <source>
        <dbReference type="EMBL" id="CAL8103260.1"/>
    </source>
</evidence>
<dbReference type="PANTHER" id="PTHR35455">
    <property type="entry name" value="UNNAMED PRODUCT"/>
    <property type="match status" value="1"/>
</dbReference>
<evidence type="ECO:0000313" key="2">
    <source>
        <dbReference type="Proteomes" id="UP001642540"/>
    </source>
</evidence>
<accession>A0ABP1QJJ3</accession>
<sequence length="123" mass="14178">MFLSITPVQLAVMIHPLFAAFVIFATAQKTSSSSEKVFVFPEFDYAESPKNEIAWREWEAACEQTPACLGLLDLERVKCVRKCMSPSCYHDIYAFDELEEGEIDIRFQSFKGCFASRITRKRY</sequence>
<proteinExistence type="predicted"/>
<gene>
    <name evidence="1" type="ORF">ODALV1_LOCUS11396</name>
</gene>
<dbReference type="Proteomes" id="UP001642540">
    <property type="component" value="Unassembled WGS sequence"/>
</dbReference>
<name>A0ABP1QJJ3_9HEXA</name>
<organism evidence="1 2">
    <name type="scientific">Orchesella dallaii</name>
    <dbReference type="NCBI Taxonomy" id="48710"/>
    <lineage>
        <taxon>Eukaryota</taxon>
        <taxon>Metazoa</taxon>
        <taxon>Ecdysozoa</taxon>
        <taxon>Arthropoda</taxon>
        <taxon>Hexapoda</taxon>
        <taxon>Collembola</taxon>
        <taxon>Entomobryomorpha</taxon>
        <taxon>Entomobryoidea</taxon>
        <taxon>Orchesellidae</taxon>
        <taxon>Orchesellinae</taxon>
        <taxon>Orchesella</taxon>
    </lineage>
</organism>
<reference evidence="1 2" key="1">
    <citation type="submission" date="2024-08" db="EMBL/GenBank/DDBJ databases">
        <authorList>
            <person name="Cucini C."/>
            <person name="Frati F."/>
        </authorList>
    </citation>
    <scope>NUCLEOTIDE SEQUENCE [LARGE SCALE GENOMIC DNA]</scope>
</reference>